<proteinExistence type="inferred from homology"/>
<dbReference type="OrthoDB" id="5850663at2759"/>
<keyword evidence="4" id="KW-0813">Transport</keyword>
<keyword evidence="5" id="KW-0963">Cytoplasm</keyword>
<evidence type="ECO:0000256" key="4">
    <source>
        <dbReference type="ARBA" id="ARBA00022448"/>
    </source>
</evidence>
<protein>
    <recommendedName>
        <fullName evidence="11">Exportin-4</fullName>
    </recommendedName>
</protein>
<gene>
    <name evidence="8" type="primary">Bm817</name>
    <name evidence="8" type="ORF">BM_BM817</name>
</gene>
<dbReference type="WBParaSite" id="Bm817.1">
    <property type="protein sequence ID" value="Bm817.1"/>
    <property type="gene ID" value="WBGene00221078"/>
</dbReference>
<dbReference type="EMBL" id="CAAKNF010000193">
    <property type="protein sequence ID" value="VIO92910.1"/>
    <property type="molecule type" value="Genomic_DNA"/>
</dbReference>
<evidence type="ECO:0000256" key="7">
    <source>
        <dbReference type="ARBA" id="ARBA00023242"/>
    </source>
</evidence>
<comment type="subcellular location">
    <subcellularLocation>
        <location evidence="2">Cytoplasm</location>
    </subcellularLocation>
    <subcellularLocation>
        <location evidence="1">Nucleus</location>
    </subcellularLocation>
</comment>
<dbReference type="PANTHER" id="PTHR12596">
    <property type="entry name" value="EXPORTIN 4,7-RELATED"/>
    <property type="match status" value="1"/>
</dbReference>
<dbReference type="Proteomes" id="UP000006672">
    <property type="component" value="Unassembled WGS sequence"/>
</dbReference>
<evidence type="ECO:0000313" key="8">
    <source>
        <dbReference type="EMBL" id="VIO92910.1"/>
    </source>
</evidence>
<dbReference type="InterPro" id="IPR044189">
    <property type="entry name" value="XPO4/7-like"/>
</dbReference>
<sequence length="1152" mass="133135">MRKGRKPAPAVRREINERLIEEIEQMAQQLSASVPASSPQHLAALMYFSNLANRLTLEQCREILEETSSEFVICTLVQNSALIVIRKWTTLEPRIKRDHFDYFLGRALFKYGKSLKIRAEMLRSCAKLLKRSTFDGHACDFDSLASKFYVLFTDREPEIHRITYEFFVIILDEFDKCWKADNIGLPYDFQLYAKLAFEERGLLEIFSKCIRIISQHCVFVGDFNDSRSLSMIEYLLRISVFIFKRNFGIHHFSKKSGRAIRGPPKTWKPLFLWNEFLQIFFKLHKFFRNERSISLLTTNCITELASIRDVVLIDITPDSNFKLVSSSGIPFVTAYDRYISDFLANLIWIFNSEAVMPEIYNYCLIIVNVLSNHSIYSLAHAEASFPTFISFIPILMKTFAAKLLDSKQRNENEDGNETAANEAQSGTVTSQKWAYISAIQYLLKGWSIVLQNAQFVKELTGRWFEGYKMTMSIISSFMHAIFSVPFGEREEISVPLPDREIFKEILVKIGLFSSYFFGQTLPKIFTILAETVEEFLSTMETHVTVEDLNMWRENMHWILLIVGHSLVEEDDNHNCIFQNSILNYYENVVTREDNDFSTYASYIKACIDEPQDLTDPSDVDLVIKIIGTVFAWFSIEDIFLKDHGMEAISIELCGTSLWCAKRLISALGRHIQIFGGKANQLAKVSKDIIQLLIDFALQKSFRILECMPDDKKICTDAIELLSTLAYTTCRETSKSIYLYSYLTTINIEQIALRSSLLKVLIQFGSIINDEGKQQILHEMILIPIREKFMAVCEEPIATSENVKDLLEYFCAIADATQKCLADFLFEYLKPVLNFCIDLLSLYGNSISVVNAILQFFNCFTKRLSIYCDNHNNMLFIYDMLLELVQMYEVEQAERYKTFVSKEKATDLIILLEILINVLDKRNRPVNLLTGKPILTESRSQIIVMACNVLLALIRYDFFKLPMLRKNFYRFLKSSTEVASECIAKLPEENFVLLVDYLRRGLQSESEKDDLLCSVKDVFEQEVSINSANAITNLGIYFTKHIRNEAAIKNFSILIEPTFKICLNATWQEDVQSLPLSAALYSLSCCDEDECKTYIKNLLSREINYPNRTLLRSAFRRLMADTPGKRLQKSEQRNFHERLKHFLIETKGRLTIE</sequence>
<evidence type="ECO:0000256" key="2">
    <source>
        <dbReference type="ARBA" id="ARBA00004496"/>
    </source>
</evidence>
<dbReference type="GO" id="GO:0006611">
    <property type="term" value="P:protein export from nucleus"/>
    <property type="evidence" value="ECO:0007669"/>
    <property type="project" value="TreeGrafter"/>
</dbReference>
<dbReference type="GO" id="GO:0005737">
    <property type="term" value="C:cytoplasm"/>
    <property type="evidence" value="ECO:0007669"/>
    <property type="project" value="UniProtKB-SubCell"/>
</dbReference>
<dbReference type="KEGG" id="bmy:BM_BM817"/>
<dbReference type="RefSeq" id="XP_042933923.1">
    <property type="nucleotide sequence ID" value="XM_043077989.1"/>
</dbReference>
<dbReference type="AlphaFoldDB" id="A0A4E9F7Y3"/>
<dbReference type="PANTHER" id="PTHR12596:SF1">
    <property type="entry name" value="EXPORTIN-4"/>
    <property type="match status" value="1"/>
</dbReference>
<dbReference type="GO" id="GO:0005049">
    <property type="term" value="F:nuclear export signal receptor activity"/>
    <property type="evidence" value="ECO:0007669"/>
    <property type="project" value="InterPro"/>
</dbReference>
<reference evidence="9" key="1">
    <citation type="journal article" date="2007" name="Science">
        <title>Draft genome of the filarial nematode parasite Brugia malayi.</title>
        <authorList>
            <person name="Ghedin E."/>
            <person name="Wang S."/>
            <person name="Spiro D."/>
            <person name="Caler E."/>
            <person name="Zhao Q."/>
            <person name="Crabtree J."/>
            <person name="Allen J.E."/>
            <person name="Delcher A.L."/>
            <person name="Guiliano D.B."/>
            <person name="Miranda-Saavedra D."/>
            <person name="Angiuoli S.V."/>
            <person name="Creasy T."/>
            <person name="Amedeo P."/>
            <person name="Haas B."/>
            <person name="El-Sayed N.M."/>
            <person name="Wortman J.R."/>
            <person name="Feldblyum T."/>
            <person name="Tallon L."/>
            <person name="Schatz M."/>
            <person name="Shumway M."/>
            <person name="Koo H."/>
            <person name="Salzberg S.L."/>
            <person name="Schobel S."/>
            <person name="Pertea M."/>
            <person name="Pop M."/>
            <person name="White O."/>
            <person name="Barton G.J."/>
            <person name="Carlow C.K."/>
            <person name="Crawford M.J."/>
            <person name="Daub J."/>
            <person name="Dimmic M.W."/>
            <person name="Estes C.F."/>
            <person name="Foster J.M."/>
            <person name="Ganatra M."/>
            <person name="Gregory W.F."/>
            <person name="Johnson N.M."/>
            <person name="Jin J."/>
            <person name="Komuniecki R."/>
            <person name="Korf I."/>
            <person name="Kumar S."/>
            <person name="Laney S."/>
            <person name="Li B.W."/>
            <person name="Li W."/>
            <person name="Lindblom T.H."/>
            <person name="Lustigman S."/>
            <person name="Ma D."/>
            <person name="Maina C.V."/>
            <person name="Martin D.M."/>
            <person name="McCarter J.P."/>
            <person name="McReynolds L."/>
            <person name="Mitreva M."/>
            <person name="Nutman T.B."/>
            <person name="Parkinson J."/>
            <person name="Peregrin-Alvarez J.M."/>
            <person name="Poole C."/>
            <person name="Ren Q."/>
            <person name="Saunders L."/>
            <person name="Sluder A.E."/>
            <person name="Smith K."/>
            <person name="Stanke M."/>
            <person name="Unnasch T.R."/>
            <person name="Ware J."/>
            <person name="Wei A.D."/>
            <person name="Weil G."/>
            <person name="Williams D.J."/>
            <person name="Zhang Y."/>
            <person name="Williams S.A."/>
            <person name="Fraser-Liggett C."/>
            <person name="Slatko B."/>
            <person name="Blaxter M.L."/>
            <person name="Scott A.L."/>
        </authorList>
    </citation>
    <scope>NUCLEOTIDE SEQUENCE</scope>
    <source>
        <strain evidence="9">FR3</strain>
    </source>
</reference>
<reference evidence="10" key="3">
    <citation type="submission" date="2022-04" db="UniProtKB">
        <authorList>
            <consortium name="WormBaseParasite"/>
        </authorList>
    </citation>
    <scope>IDENTIFICATION</scope>
</reference>
<comment type="similarity">
    <text evidence="3">Belongs to the exportin family.</text>
</comment>
<keyword evidence="7" id="KW-0539">Nucleus</keyword>
<evidence type="ECO:0000313" key="10">
    <source>
        <dbReference type="WBParaSite" id="Bm817.1"/>
    </source>
</evidence>
<evidence type="ECO:0000256" key="1">
    <source>
        <dbReference type="ARBA" id="ARBA00004123"/>
    </source>
</evidence>
<dbReference type="CTD" id="6097796"/>
<keyword evidence="6" id="KW-0653">Protein transport</keyword>
<evidence type="ECO:0000256" key="5">
    <source>
        <dbReference type="ARBA" id="ARBA00022490"/>
    </source>
</evidence>
<accession>A0A8L7YP97</accession>
<dbReference type="GO" id="GO:0005643">
    <property type="term" value="C:nuclear pore"/>
    <property type="evidence" value="ECO:0007669"/>
    <property type="project" value="TreeGrafter"/>
</dbReference>
<keyword evidence="9" id="KW-1185">Reference proteome</keyword>
<name>A0A4E9F7Y3_BRUMA</name>
<dbReference type="GeneID" id="6097796"/>
<reference evidence="8" key="2">
    <citation type="submission" date="2019-04" db="EMBL/GenBank/DDBJ databases">
        <authorList>
            <person name="Howe K."/>
            <person name="Paulini M."/>
            <person name="Williams G."/>
        </authorList>
    </citation>
    <scope>NUCLEOTIDE SEQUENCE [LARGE SCALE GENOMIC DNA]</scope>
    <source>
        <strain evidence="8">FR3</strain>
    </source>
</reference>
<accession>A0A4E9F7Y3</accession>
<evidence type="ECO:0008006" key="11">
    <source>
        <dbReference type="Google" id="ProtNLM"/>
    </source>
</evidence>
<organism evidence="8">
    <name type="scientific">Brugia malayi</name>
    <name type="common">Filarial nematode worm</name>
    <dbReference type="NCBI Taxonomy" id="6279"/>
    <lineage>
        <taxon>Eukaryota</taxon>
        <taxon>Metazoa</taxon>
        <taxon>Ecdysozoa</taxon>
        <taxon>Nematoda</taxon>
        <taxon>Chromadorea</taxon>
        <taxon>Rhabditida</taxon>
        <taxon>Spirurina</taxon>
        <taxon>Spiruromorpha</taxon>
        <taxon>Filarioidea</taxon>
        <taxon>Onchocercidae</taxon>
        <taxon>Brugia</taxon>
    </lineage>
</organism>
<evidence type="ECO:0000313" key="9">
    <source>
        <dbReference type="Proteomes" id="UP000006672"/>
    </source>
</evidence>
<evidence type="ECO:0000256" key="6">
    <source>
        <dbReference type="ARBA" id="ARBA00022927"/>
    </source>
</evidence>
<evidence type="ECO:0000256" key="3">
    <source>
        <dbReference type="ARBA" id="ARBA00009466"/>
    </source>
</evidence>